<dbReference type="GO" id="GO:0098552">
    <property type="term" value="C:side of membrane"/>
    <property type="evidence" value="ECO:0007669"/>
    <property type="project" value="UniProtKB-ARBA"/>
</dbReference>
<evidence type="ECO:0000256" key="2">
    <source>
        <dbReference type="ARBA" id="ARBA00008164"/>
    </source>
</evidence>
<dbReference type="Gene3D" id="3.30.479.30">
    <property type="entry name" value="Band 7 domain"/>
    <property type="match status" value="1"/>
</dbReference>
<feature type="transmembrane region" description="Helical" evidence="5">
    <location>
        <begin position="6"/>
        <end position="26"/>
    </location>
</feature>
<dbReference type="InterPro" id="IPR036013">
    <property type="entry name" value="Band_7/SPFH_dom_sf"/>
</dbReference>
<feature type="domain" description="Band 7" evidence="6">
    <location>
        <begin position="21"/>
        <end position="178"/>
    </location>
</feature>
<dbReference type="SUPFAM" id="SSF117892">
    <property type="entry name" value="Band 7/SPFH domain"/>
    <property type="match status" value="1"/>
</dbReference>
<protein>
    <submittedName>
        <fullName evidence="7">Erthyrocyte band 7 integral membrane protein</fullName>
    </submittedName>
</protein>
<evidence type="ECO:0000256" key="3">
    <source>
        <dbReference type="ARBA" id="ARBA00022692"/>
    </source>
</evidence>
<comment type="subcellular location">
    <subcellularLocation>
        <location evidence="1">Membrane</location>
        <topology evidence="1">Single-pass membrane protein</topology>
    </subcellularLocation>
</comment>
<organism evidence="7">
    <name type="scientific">uncultured marine group II/III euryarchaeote KM3_157_F12</name>
    <dbReference type="NCBI Taxonomy" id="1457905"/>
    <lineage>
        <taxon>Archaea</taxon>
        <taxon>Methanobacteriati</taxon>
        <taxon>Methanobacteriota</taxon>
        <taxon>environmental samples</taxon>
    </lineage>
</organism>
<name>A0A075GHA4_9EURY</name>
<proteinExistence type="inferred from homology"/>
<sequence>MVATFFLIGALSFVVVFFLGSFIRIIRHWEGAVVFRLGTYRAVLKPGLRIVIPFIDRLVRWDIRLLTNDVPGQSVVTKDNISLSIDAVVFYRIRDPGDAVIKVTNARASIGLAAMGALRDVIGSVPLDTALQHREEVAERIRANLDDATDPWGIDVKHVELTDMQLPHDLTRAMAKEAEADREARARVIKASAEREATTKLAEAQELFARFPALMELRRLQVLAEVGAENNATRIMMLPDTVLEFSSGPLGEFLKGGEK</sequence>
<evidence type="ECO:0000256" key="5">
    <source>
        <dbReference type="SAM" id="Phobius"/>
    </source>
</evidence>
<dbReference type="SMART" id="SM00244">
    <property type="entry name" value="PHB"/>
    <property type="match status" value="1"/>
</dbReference>
<reference evidence="7" key="1">
    <citation type="journal article" date="2014" name="Genome Biol. Evol.">
        <title>Pangenome evidence for extensive interdomain horizontal transfer affecting lineage core and shell genes in uncultured planktonic thaumarchaeota and euryarchaeota.</title>
        <authorList>
            <person name="Deschamps P."/>
            <person name="Zivanovic Y."/>
            <person name="Moreira D."/>
            <person name="Rodriguez-Valera F."/>
            <person name="Lopez-Garcia P."/>
        </authorList>
    </citation>
    <scope>NUCLEOTIDE SEQUENCE</scope>
</reference>
<dbReference type="InterPro" id="IPR043202">
    <property type="entry name" value="Band-7_stomatin-like"/>
</dbReference>
<evidence type="ECO:0000256" key="4">
    <source>
        <dbReference type="ARBA" id="ARBA00022989"/>
    </source>
</evidence>
<evidence type="ECO:0000259" key="6">
    <source>
        <dbReference type="SMART" id="SM00244"/>
    </source>
</evidence>
<dbReference type="AlphaFoldDB" id="A0A075GHA4"/>
<evidence type="ECO:0000313" key="7">
    <source>
        <dbReference type="EMBL" id="AIF02535.1"/>
    </source>
</evidence>
<keyword evidence="3 5" id="KW-0812">Transmembrane</keyword>
<dbReference type="Pfam" id="PF01145">
    <property type="entry name" value="Band_7"/>
    <property type="match status" value="1"/>
</dbReference>
<keyword evidence="4 5" id="KW-1133">Transmembrane helix</keyword>
<accession>A0A075GHA4</accession>
<dbReference type="FunFam" id="3.30.479.30:FF:000004">
    <property type="entry name" value="Putative membrane protease family, stomatin"/>
    <property type="match status" value="1"/>
</dbReference>
<keyword evidence="5" id="KW-0472">Membrane</keyword>
<dbReference type="EMBL" id="KF900653">
    <property type="protein sequence ID" value="AIF02535.1"/>
    <property type="molecule type" value="Genomic_DNA"/>
</dbReference>
<dbReference type="GO" id="GO:0005886">
    <property type="term" value="C:plasma membrane"/>
    <property type="evidence" value="ECO:0007669"/>
    <property type="project" value="InterPro"/>
</dbReference>
<dbReference type="PANTHER" id="PTHR10264">
    <property type="entry name" value="BAND 7 PROTEIN-RELATED"/>
    <property type="match status" value="1"/>
</dbReference>
<comment type="similarity">
    <text evidence="2">Belongs to the band 7/mec-2 family.</text>
</comment>
<dbReference type="PRINTS" id="PR00721">
    <property type="entry name" value="STOMATIN"/>
</dbReference>
<dbReference type="InterPro" id="IPR001107">
    <property type="entry name" value="Band_7"/>
</dbReference>
<evidence type="ECO:0000256" key="1">
    <source>
        <dbReference type="ARBA" id="ARBA00004167"/>
    </source>
</evidence>
<dbReference type="PANTHER" id="PTHR10264:SF19">
    <property type="entry name" value="AT06885P-RELATED"/>
    <property type="match status" value="1"/>
</dbReference>
<dbReference type="InterPro" id="IPR001972">
    <property type="entry name" value="Stomatin_HflK_fam"/>
</dbReference>
<dbReference type="Gene3D" id="6.10.250.2090">
    <property type="match status" value="1"/>
</dbReference>